<dbReference type="GO" id="GO:0005634">
    <property type="term" value="C:nucleus"/>
    <property type="evidence" value="ECO:0007669"/>
    <property type="project" value="UniProtKB-SubCell"/>
</dbReference>
<evidence type="ECO:0000256" key="9">
    <source>
        <dbReference type="PROSITE-ProRule" id="PRU00027"/>
    </source>
</evidence>
<name>A0ABD1KNC0_9TELE</name>
<gene>
    <name evidence="12" type="ORF">ACEWY4_002422</name>
</gene>
<evidence type="ECO:0000259" key="11">
    <source>
        <dbReference type="PROSITE" id="PS50808"/>
    </source>
</evidence>
<dbReference type="EMBL" id="JBHFQA010000003">
    <property type="protein sequence ID" value="KAL2100661.1"/>
    <property type="molecule type" value="Genomic_DNA"/>
</dbReference>
<evidence type="ECO:0000256" key="5">
    <source>
        <dbReference type="ARBA" id="ARBA00023015"/>
    </source>
</evidence>
<dbReference type="InterPro" id="IPR018473">
    <property type="entry name" value="Hermes_transposase_DNA-db"/>
</dbReference>
<evidence type="ECO:0000256" key="8">
    <source>
        <dbReference type="ARBA" id="ARBA00023242"/>
    </source>
</evidence>
<dbReference type="SUPFAM" id="SSF140996">
    <property type="entry name" value="Hermes dimerisation domain"/>
    <property type="match status" value="1"/>
</dbReference>
<evidence type="ECO:0000256" key="7">
    <source>
        <dbReference type="ARBA" id="ARBA00023163"/>
    </source>
</evidence>
<dbReference type="GO" id="GO:0003677">
    <property type="term" value="F:DNA binding"/>
    <property type="evidence" value="ECO:0007669"/>
    <property type="project" value="UniProtKB-KW"/>
</dbReference>
<accession>A0ABD1KNC0</accession>
<evidence type="ECO:0000313" key="13">
    <source>
        <dbReference type="Proteomes" id="UP001591681"/>
    </source>
</evidence>
<evidence type="ECO:0000256" key="1">
    <source>
        <dbReference type="ARBA" id="ARBA00004123"/>
    </source>
</evidence>
<feature type="compositionally biased region" description="Low complexity" evidence="10">
    <location>
        <begin position="1"/>
        <end position="16"/>
    </location>
</feature>
<feature type="region of interest" description="Disordered" evidence="10">
    <location>
        <begin position="1"/>
        <end position="24"/>
    </location>
</feature>
<keyword evidence="4" id="KW-0862">Zinc</keyword>
<evidence type="ECO:0000256" key="10">
    <source>
        <dbReference type="SAM" id="MobiDB-lite"/>
    </source>
</evidence>
<dbReference type="PROSITE" id="PS50808">
    <property type="entry name" value="ZF_BED"/>
    <property type="match status" value="1"/>
</dbReference>
<dbReference type="Proteomes" id="UP001591681">
    <property type="component" value="Unassembled WGS sequence"/>
</dbReference>
<dbReference type="InterPro" id="IPR012337">
    <property type="entry name" value="RNaseH-like_sf"/>
</dbReference>
<dbReference type="InterPro" id="IPR008906">
    <property type="entry name" value="HATC_C_dom"/>
</dbReference>
<keyword evidence="7" id="KW-0804">Transcription</keyword>
<dbReference type="Pfam" id="PF05699">
    <property type="entry name" value="Dimer_Tnp_hAT"/>
    <property type="match status" value="1"/>
</dbReference>
<evidence type="ECO:0000313" key="12">
    <source>
        <dbReference type="EMBL" id="KAL2100661.1"/>
    </source>
</evidence>
<dbReference type="Pfam" id="PF10683">
    <property type="entry name" value="DBD_Tnp_Hermes"/>
    <property type="match status" value="1"/>
</dbReference>
<keyword evidence="13" id="KW-1185">Reference proteome</keyword>
<keyword evidence="6" id="KW-0238">DNA-binding</keyword>
<dbReference type="GO" id="GO:0008270">
    <property type="term" value="F:zinc ion binding"/>
    <property type="evidence" value="ECO:0007669"/>
    <property type="project" value="UniProtKB-KW"/>
</dbReference>
<feature type="domain" description="BED-type" evidence="11">
    <location>
        <begin position="39"/>
        <end position="86"/>
    </location>
</feature>
<keyword evidence="3 9" id="KW-0863">Zinc-finger</keyword>
<dbReference type="SMART" id="SM00614">
    <property type="entry name" value="ZnF_BED"/>
    <property type="match status" value="1"/>
</dbReference>
<protein>
    <recommendedName>
        <fullName evidence="11">BED-type domain-containing protein</fullName>
    </recommendedName>
</protein>
<evidence type="ECO:0000256" key="6">
    <source>
        <dbReference type="ARBA" id="ARBA00023125"/>
    </source>
</evidence>
<reference evidence="12 13" key="1">
    <citation type="submission" date="2024-09" db="EMBL/GenBank/DDBJ databases">
        <title>A chromosome-level genome assembly of Gray's grenadier anchovy, Coilia grayii.</title>
        <authorList>
            <person name="Fu Z."/>
        </authorList>
    </citation>
    <scope>NUCLEOTIDE SEQUENCE [LARGE SCALE GENOMIC DNA]</scope>
    <source>
        <strain evidence="12">G4</strain>
        <tissue evidence="12">Muscle</tissue>
    </source>
</reference>
<organism evidence="12 13">
    <name type="scientific">Coilia grayii</name>
    <name type="common">Gray's grenadier anchovy</name>
    <dbReference type="NCBI Taxonomy" id="363190"/>
    <lineage>
        <taxon>Eukaryota</taxon>
        <taxon>Metazoa</taxon>
        <taxon>Chordata</taxon>
        <taxon>Craniata</taxon>
        <taxon>Vertebrata</taxon>
        <taxon>Euteleostomi</taxon>
        <taxon>Actinopterygii</taxon>
        <taxon>Neopterygii</taxon>
        <taxon>Teleostei</taxon>
        <taxon>Clupei</taxon>
        <taxon>Clupeiformes</taxon>
        <taxon>Clupeoidei</taxon>
        <taxon>Engraulidae</taxon>
        <taxon>Coilinae</taxon>
        <taxon>Coilia</taxon>
    </lineage>
</organism>
<dbReference type="AlphaFoldDB" id="A0ABD1KNC0"/>
<evidence type="ECO:0000256" key="2">
    <source>
        <dbReference type="ARBA" id="ARBA00022723"/>
    </source>
</evidence>
<keyword evidence="2" id="KW-0479">Metal-binding</keyword>
<dbReference type="SUPFAM" id="SSF53098">
    <property type="entry name" value="Ribonuclease H-like"/>
    <property type="match status" value="1"/>
</dbReference>
<sequence length="630" mass="70027">MAEEQSTSSASEEQSTPHSASEVSSSLKRGTFTVKKARNLKSHIWKSFSLVYDTEGNQLPFACCDKCQKVLSYSGHKSGTSGLNRHACTVLKGQQVLEFRGNSTNVTDDLKAKTVEKCVDFVAADLRPYDSIAGRGLIQLAQHLVDTAATIGKFNVKEILPHPTTVSRHVEDRALTFRRAVVDDISETIGKYGCAVTTDIWTKTYRKTSFLSATIHYINSDYNLQSRVLFSAPFDEGTSKTGDNIRALLFQNLRVFGIDCSLLGKKIVFVTDRGANMVSSLRGFTRLNCSAHVLNSVLSHALSPAVMGQVPEVAQLITNVKKLVSYFKHSGLQVKLTKSLKQSVETRWNSTVDMLDSVSQQYDEVTTILLDNNQYDKIGCINKYILGCLVAFLKPFKDATNDLESDNTALSAALVLPWSVKLRGHCEVAKADLRLNVIASACAQRLDELLSPRSLVPNGINMLYKIATFLTPKLRHLRMIDANERQQVTEAVKELTEEMGFHFETGENAEPPPPKKVTIRDFEEWEDVGATGADLQSLDSEIEDYLKVKLDGSESHQPNDILMWWKKHCYEFPTLPKLARHVLCIPGSSAPSERAFSICGRILEERRSMLKPSTVNNLLFLHGCSKNPVA</sequence>
<comment type="caution">
    <text evidence="12">The sequence shown here is derived from an EMBL/GenBank/DDBJ whole genome shotgun (WGS) entry which is preliminary data.</text>
</comment>
<keyword evidence="5" id="KW-0805">Transcription regulation</keyword>
<dbReference type="InterPro" id="IPR052035">
    <property type="entry name" value="ZnF_BED_domain_contain"/>
</dbReference>
<proteinExistence type="predicted"/>
<dbReference type="PANTHER" id="PTHR46481">
    <property type="entry name" value="ZINC FINGER BED DOMAIN-CONTAINING PROTEIN 4"/>
    <property type="match status" value="1"/>
</dbReference>
<dbReference type="Gene3D" id="1.10.10.1070">
    <property type="entry name" value="Zinc finger, BED domain-containing"/>
    <property type="match status" value="1"/>
</dbReference>
<comment type="subcellular location">
    <subcellularLocation>
        <location evidence="1">Nucleus</location>
    </subcellularLocation>
</comment>
<evidence type="ECO:0000256" key="3">
    <source>
        <dbReference type="ARBA" id="ARBA00022771"/>
    </source>
</evidence>
<keyword evidence="8" id="KW-0539">Nucleus</keyword>
<evidence type="ECO:0000256" key="4">
    <source>
        <dbReference type="ARBA" id="ARBA00022833"/>
    </source>
</evidence>
<dbReference type="PANTHER" id="PTHR46481:SF10">
    <property type="entry name" value="ZINC FINGER BED DOMAIN-CONTAINING PROTEIN 39"/>
    <property type="match status" value="1"/>
</dbReference>
<dbReference type="InterPro" id="IPR003656">
    <property type="entry name" value="Znf_BED"/>
</dbReference>